<accession>A0A6N4W661</accession>
<dbReference type="InterPro" id="IPR046913">
    <property type="entry name" value="ABC-3C_CTD7"/>
</dbReference>
<dbReference type="Proteomes" id="UP000467249">
    <property type="component" value="Chromosome"/>
</dbReference>
<gene>
    <name evidence="2" type="ORF">MANY_28070</name>
</gene>
<evidence type="ECO:0000259" key="1">
    <source>
        <dbReference type="Pfam" id="PF20283"/>
    </source>
</evidence>
<feature type="domain" description="ABC-three component systems C-terminal" evidence="1">
    <location>
        <begin position="311"/>
        <end position="435"/>
    </location>
</feature>
<reference evidence="2 3" key="1">
    <citation type="journal article" date="2019" name="Emerg. Microbes Infect.">
        <title>Comprehensive subspecies identification of 175 nontuberculous mycobacteria species based on 7547 genomic profiles.</title>
        <authorList>
            <person name="Matsumoto Y."/>
            <person name="Kinjo T."/>
            <person name="Motooka D."/>
            <person name="Nabeya D."/>
            <person name="Jung N."/>
            <person name="Uechi K."/>
            <person name="Horii T."/>
            <person name="Iida T."/>
            <person name="Fujita J."/>
            <person name="Nakamura S."/>
        </authorList>
    </citation>
    <scope>NUCLEOTIDE SEQUENCE [LARGE SCALE GENOMIC DNA]</scope>
    <source>
        <strain evidence="2 3">JCM 30275</strain>
    </source>
</reference>
<organism evidence="2 3">
    <name type="scientific">Mycolicibacterium anyangense</name>
    <dbReference type="NCBI Taxonomy" id="1431246"/>
    <lineage>
        <taxon>Bacteria</taxon>
        <taxon>Bacillati</taxon>
        <taxon>Actinomycetota</taxon>
        <taxon>Actinomycetes</taxon>
        <taxon>Mycobacteriales</taxon>
        <taxon>Mycobacteriaceae</taxon>
        <taxon>Mycolicibacterium</taxon>
    </lineage>
</organism>
<protein>
    <recommendedName>
        <fullName evidence="1">ABC-three component systems C-terminal domain-containing protein</fullName>
    </recommendedName>
</protein>
<evidence type="ECO:0000313" key="2">
    <source>
        <dbReference type="EMBL" id="BBZ77470.1"/>
    </source>
</evidence>
<dbReference type="EMBL" id="AP022620">
    <property type="protein sequence ID" value="BBZ77470.1"/>
    <property type="molecule type" value="Genomic_DNA"/>
</dbReference>
<proteinExistence type="predicted"/>
<dbReference type="Pfam" id="PF20283">
    <property type="entry name" value="CTD7"/>
    <property type="match status" value="1"/>
</dbReference>
<evidence type="ECO:0000313" key="3">
    <source>
        <dbReference type="Proteomes" id="UP000467249"/>
    </source>
</evidence>
<name>A0A6N4W661_9MYCO</name>
<dbReference type="AlphaFoldDB" id="A0A6N4W661"/>
<sequence length="445" mass="50573">MGSLHDLKSECHLSAIPISSWAMSERDAKVALVPIPTRHRPNLGQTRGMSDSPHGAAASAVGYLYQVKWALLEVLRRAHDRPDHAISLEKLDDVAWEARGLPRELLQLKHHEASSGSISDKSDDVWRTLRAWMDSVDLASGEVPDLYLITTQSAAVGSGLEALRLSERNSEIAETRLLQAAEGSIAQGTKASRDLFIALDPEDRNRLVDSIYVLDGAPRIEDVDLLVRQELVFALPHDHEDTFLDLLWAWWFSVALDMLQGRRTAVRATDVTAKISDLRDDFSRDRLPTLVPTPSGDEESELTAAHSDRVFVHQMRWVNAPQRILEKAIVDYYRAVTQTRLWLEDDLIGLHELEEFELRLKDEWEREMAWRLADLPRNADEAQRASLGRELLHALLNQTAVRVRERYDEPFFHRGKYHEMADVGEVGWHPDFEDRISDLLLRGAS</sequence>
<keyword evidence="3" id="KW-1185">Reference proteome</keyword>
<dbReference type="KEGG" id="many:MANY_28070"/>